<dbReference type="EMBL" id="LNGF01000003">
    <property type="protein sequence ID" value="KYC48581.1"/>
    <property type="molecule type" value="Genomic_DNA"/>
</dbReference>
<evidence type="ECO:0000313" key="7">
    <source>
        <dbReference type="Proteomes" id="UP000091929"/>
    </source>
</evidence>
<evidence type="ECO:0000256" key="3">
    <source>
        <dbReference type="ARBA" id="ARBA00022840"/>
    </source>
</evidence>
<dbReference type="InterPro" id="IPR002698">
    <property type="entry name" value="FTHF_cligase"/>
</dbReference>
<dbReference type="Pfam" id="PF01812">
    <property type="entry name" value="5-FTHF_cyc-lig"/>
    <property type="match status" value="1"/>
</dbReference>
<comment type="caution">
    <text evidence="6">The sequence shown here is derived from an EMBL/GenBank/DDBJ whole genome shotgun (WGS) entry which is preliminary data.</text>
</comment>
<evidence type="ECO:0000313" key="6">
    <source>
        <dbReference type="EMBL" id="KYC51249.1"/>
    </source>
</evidence>
<sequence>MLSKSDIRMLIKEKMEGLDSTKKGIMDQKIRDFIYNLPDYSRAKNIFSYVSKEKEVDTIDLINKSIEIGKSVYVPLTIKENNSLEVRKITSLEDLKIGNFNILEPKDHTKSINPKEIEILFIPGLAFGTGFERLGRGGGYFDRFLLESTGLKVGLAYEFQIFESLPVQKHDVKMDLIITDSGIISPV</sequence>
<accession>A0A150IU98</accession>
<dbReference type="AlphaFoldDB" id="A0A150J201"/>
<organism evidence="6 9">
    <name type="scientific">Candidatus Methanofastidiosum methylothiophilum</name>
    <dbReference type="NCBI Taxonomy" id="1705564"/>
    <lineage>
        <taxon>Archaea</taxon>
        <taxon>Methanobacteriati</taxon>
        <taxon>Methanobacteriota</taxon>
        <taxon>Stenosarchaea group</taxon>
        <taxon>Candidatus Methanofastidiosia</taxon>
        <taxon>Candidatus Methanofastidiosales</taxon>
        <taxon>Candidatus Methanofastidiosaceae</taxon>
        <taxon>Candidatus Methanofastidiosum</taxon>
    </lineage>
</organism>
<accession>A0A150J201</accession>
<dbReference type="GO" id="GO:0005524">
    <property type="term" value="F:ATP binding"/>
    <property type="evidence" value="ECO:0007669"/>
    <property type="project" value="UniProtKB-KW"/>
</dbReference>
<dbReference type="GO" id="GO:0009396">
    <property type="term" value="P:folic acid-containing compound biosynthetic process"/>
    <property type="evidence" value="ECO:0007669"/>
    <property type="project" value="TreeGrafter"/>
</dbReference>
<keyword evidence="3" id="KW-0067">ATP-binding</keyword>
<dbReference type="Proteomes" id="UP000092401">
    <property type="component" value="Unassembled WGS sequence"/>
</dbReference>
<dbReference type="PANTHER" id="PTHR23407">
    <property type="entry name" value="ATPASE INHIBITOR/5-FORMYLTETRAHYDROFOLATE CYCLO-LIGASE"/>
    <property type="match status" value="1"/>
</dbReference>
<evidence type="ECO:0000313" key="9">
    <source>
        <dbReference type="Proteomes" id="UP000092403"/>
    </source>
</evidence>
<dbReference type="InterPro" id="IPR037171">
    <property type="entry name" value="NagB/RpiA_transferase-like"/>
</dbReference>
<evidence type="ECO:0000256" key="2">
    <source>
        <dbReference type="ARBA" id="ARBA00022741"/>
    </source>
</evidence>
<dbReference type="PIRSF" id="PIRSF006806">
    <property type="entry name" value="FTHF_cligase"/>
    <property type="match status" value="1"/>
</dbReference>
<dbReference type="Gene3D" id="3.40.50.10420">
    <property type="entry name" value="NagB/RpiA/CoA transferase-like"/>
    <property type="match status" value="1"/>
</dbReference>
<evidence type="ECO:0000313" key="4">
    <source>
        <dbReference type="EMBL" id="KYC46251.1"/>
    </source>
</evidence>
<protein>
    <submittedName>
        <fullName evidence="6">5-formyltetrahydrofolate cyclo-ligase family protein</fullName>
    </submittedName>
</protein>
<gene>
    <name evidence="4" type="ORF">APG10_00121</name>
    <name evidence="5" type="ORF">APG11_00252</name>
    <name evidence="6" type="ORF">APG12_00174</name>
</gene>
<evidence type="ECO:0000313" key="5">
    <source>
        <dbReference type="EMBL" id="KYC48581.1"/>
    </source>
</evidence>
<evidence type="ECO:0000256" key="1">
    <source>
        <dbReference type="ARBA" id="ARBA00010638"/>
    </source>
</evidence>
<dbReference type="EMBL" id="LNJC01000002">
    <property type="protein sequence ID" value="KYC51249.1"/>
    <property type="molecule type" value="Genomic_DNA"/>
</dbReference>
<dbReference type="EMBL" id="LNGE01000002">
    <property type="protein sequence ID" value="KYC46251.1"/>
    <property type="molecule type" value="Genomic_DNA"/>
</dbReference>
<dbReference type="InterPro" id="IPR024185">
    <property type="entry name" value="FTHF_cligase-like_sf"/>
</dbReference>
<proteinExistence type="inferred from homology"/>
<keyword evidence="6" id="KW-0436">Ligase</keyword>
<keyword evidence="2" id="KW-0547">Nucleotide-binding</keyword>
<dbReference type="NCBIfam" id="TIGR02727">
    <property type="entry name" value="MTHFS_bact"/>
    <property type="match status" value="1"/>
</dbReference>
<comment type="similarity">
    <text evidence="1">Belongs to the 5-formyltetrahydrofolate cyclo-ligase family.</text>
</comment>
<reference evidence="7 8" key="1">
    <citation type="journal article" date="2016" name="ISME J.">
        <title>Chasing the elusive Euryarchaeota class WSA2: genomes reveal a uniquely fastidious methyl-reducing methanogen.</title>
        <authorList>
            <person name="Nobu M.K."/>
            <person name="Narihiro T."/>
            <person name="Kuroda K."/>
            <person name="Mei R."/>
            <person name="Liu W.T."/>
        </authorList>
    </citation>
    <scope>NUCLEOTIDE SEQUENCE [LARGE SCALE GENOMIC DNA]</scope>
    <source>
        <strain evidence="4">B03fssc0709_Meth_Bin005</strain>
        <strain evidence="5">B15fssc0709_Meth_Bin003</strain>
        <strain evidence="6">BMIXfssc0709_Meth_Bin006</strain>
    </source>
</reference>
<name>A0A150J201_9EURY</name>
<evidence type="ECO:0000313" key="8">
    <source>
        <dbReference type="Proteomes" id="UP000092401"/>
    </source>
</evidence>
<accession>A0A150IMJ7</accession>
<dbReference type="GO" id="GO:0035999">
    <property type="term" value="P:tetrahydrofolate interconversion"/>
    <property type="evidence" value="ECO:0007669"/>
    <property type="project" value="TreeGrafter"/>
</dbReference>
<dbReference type="Proteomes" id="UP000092403">
    <property type="component" value="Unassembled WGS sequence"/>
</dbReference>
<dbReference type="Proteomes" id="UP000091929">
    <property type="component" value="Unassembled WGS sequence"/>
</dbReference>
<dbReference type="PANTHER" id="PTHR23407:SF1">
    <property type="entry name" value="5-FORMYLTETRAHYDROFOLATE CYCLO-LIGASE"/>
    <property type="match status" value="1"/>
</dbReference>
<dbReference type="SUPFAM" id="SSF100950">
    <property type="entry name" value="NagB/RpiA/CoA transferase-like"/>
    <property type="match status" value="1"/>
</dbReference>
<dbReference type="GO" id="GO:0030272">
    <property type="term" value="F:5-formyltetrahydrofolate cyclo-ligase activity"/>
    <property type="evidence" value="ECO:0007669"/>
    <property type="project" value="TreeGrafter"/>
</dbReference>